<protein>
    <recommendedName>
        <fullName evidence="3">Retrovirus-related Pol polyprotein from transposon TNT 1-94</fullName>
    </recommendedName>
</protein>
<comment type="caution">
    <text evidence="1">The sequence shown here is derived from an EMBL/GenBank/DDBJ whole genome shotgun (WGS) entry which is preliminary data.</text>
</comment>
<accession>A0AAV3PXK0</accession>
<evidence type="ECO:0000313" key="2">
    <source>
        <dbReference type="Proteomes" id="UP001454036"/>
    </source>
</evidence>
<dbReference type="AlphaFoldDB" id="A0AAV3PXK0"/>
<dbReference type="EMBL" id="BAABME010019146">
    <property type="protein sequence ID" value="GAA0156234.1"/>
    <property type="molecule type" value="Genomic_DNA"/>
</dbReference>
<organism evidence="1 2">
    <name type="scientific">Lithospermum erythrorhizon</name>
    <name type="common">Purple gromwell</name>
    <name type="synonym">Lithospermum officinale var. erythrorhizon</name>
    <dbReference type="NCBI Taxonomy" id="34254"/>
    <lineage>
        <taxon>Eukaryota</taxon>
        <taxon>Viridiplantae</taxon>
        <taxon>Streptophyta</taxon>
        <taxon>Embryophyta</taxon>
        <taxon>Tracheophyta</taxon>
        <taxon>Spermatophyta</taxon>
        <taxon>Magnoliopsida</taxon>
        <taxon>eudicotyledons</taxon>
        <taxon>Gunneridae</taxon>
        <taxon>Pentapetalae</taxon>
        <taxon>asterids</taxon>
        <taxon>lamiids</taxon>
        <taxon>Boraginales</taxon>
        <taxon>Boraginaceae</taxon>
        <taxon>Boraginoideae</taxon>
        <taxon>Lithospermeae</taxon>
        <taxon>Lithospermum</taxon>
    </lineage>
</organism>
<evidence type="ECO:0000313" key="1">
    <source>
        <dbReference type="EMBL" id="GAA0156234.1"/>
    </source>
</evidence>
<keyword evidence="2" id="KW-1185">Reference proteome</keyword>
<evidence type="ECO:0008006" key="3">
    <source>
        <dbReference type="Google" id="ProtNLM"/>
    </source>
</evidence>
<dbReference type="PANTHER" id="PTHR11439:SF467">
    <property type="entry name" value="INTEGRASE CATALYTIC DOMAIN-CONTAINING PROTEIN"/>
    <property type="match status" value="1"/>
</dbReference>
<dbReference type="PANTHER" id="PTHR11439">
    <property type="entry name" value="GAG-POL-RELATED RETROTRANSPOSON"/>
    <property type="match status" value="1"/>
</dbReference>
<sequence>MCVCYGKREAILEGFTDSDMAGDVDTKKSTSGYLFTFVGGAISWKSKLQRCVALSTTEAEYIAITEGCKELLCLKTFNEVVYIEKVHISDNGADMLTKVLPSGKHEHCCRIAGLDVVPVSSPY</sequence>
<dbReference type="Proteomes" id="UP001454036">
    <property type="component" value="Unassembled WGS sequence"/>
</dbReference>
<reference evidence="1 2" key="1">
    <citation type="submission" date="2024-01" db="EMBL/GenBank/DDBJ databases">
        <title>The complete chloroplast genome sequence of Lithospermum erythrorhizon: insights into the phylogenetic relationship among Boraginaceae species and the maternal lineages of purple gromwells.</title>
        <authorList>
            <person name="Okada T."/>
            <person name="Watanabe K."/>
        </authorList>
    </citation>
    <scope>NUCLEOTIDE SEQUENCE [LARGE SCALE GENOMIC DNA]</scope>
</reference>
<proteinExistence type="predicted"/>
<name>A0AAV3PXK0_LITER</name>
<gene>
    <name evidence="1" type="ORF">LIER_38241</name>
</gene>
<dbReference type="CDD" id="cd09272">
    <property type="entry name" value="RNase_HI_RT_Ty1"/>
    <property type="match status" value="1"/>
</dbReference>